<dbReference type="PROSITE" id="PS51186">
    <property type="entry name" value="GNAT"/>
    <property type="match status" value="1"/>
</dbReference>
<dbReference type="InterPro" id="IPR016181">
    <property type="entry name" value="Acyl_CoA_acyltransferase"/>
</dbReference>
<gene>
    <name evidence="2" type="ORF">SP6_17_01200</name>
</gene>
<dbReference type="InterPro" id="IPR000182">
    <property type="entry name" value="GNAT_dom"/>
</dbReference>
<dbReference type="Gene3D" id="3.40.630.30">
    <property type="match status" value="1"/>
</dbReference>
<dbReference type="CDD" id="cd04301">
    <property type="entry name" value="NAT_SF"/>
    <property type="match status" value="1"/>
</dbReference>
<reference evidence="2 3" key="1">
    <citation type="submission" date="2014-08" db="EMBL/GenBank/DDBJ databases">
        <title>Whole genome shotgun sequence of Sphingomonas paucimobilis NBRC 13935.</title>
        <authorList>
            <person name="Hosoyama A."/>
            <person name="Hashimoto M."/>
            <person name="Hosoyama Y."/>
            <person name="Noguchi M."/>
            <person name="Uohara A."/>
            <person name="Ohji S."/>
            <person name="Katano-Makiyama Y."/>
            <person name="Ichikawa N."/>
            <person name="Kimura A."/>
            <person name="Yamazoe A."/>
            <person name="Fujita N."/>
        </authorList>
    </citation>
    <scope>NUCLEOTIDE SEQUENCE [LARGE SCALE GENOMIC DNA]</scope>
    <source>
        <strain evidence="2 3">NBRC 13935</strain>
    </source>
</reference>
<feature type="domain" description="N-acetyltransferase" evidence="1">
    <location>
        <begin position="23"/>
        <end position="176"/>
    </location>
</feature>
<evidence type="ECO:0000313" key="3">
    <source>
        <dbReference type="Proteomes" id="UP000032025"/>
    </source>
</evidence>
<evidence type="ECO:0000259" key="1">
    <source>
        <dbReference type="PROSITE" id="PS51186"/>
    </source>
</evidence>
<comment type="caution">
    <text evidence="2">The sequence shown here is derived from an EMBL/GenBank/DDBJ whole genome shotgun (WGS) entry which is preliminary data.</text>
</comment>
<dbReference type="RefSeq" id="WP_007403915.1">
    <property type="nucleotide sequence ID" value="NZ_BBJS01000017.1"/>
</dbReference>
<keyword evidence="3" id="KW-1185">Reference proteome</keyword>
<evidence type="ECO:0000313" key="2">
    <source>
        <dbReference type="EMBL" id="GAN13402.1"/>
    </source>
</evidence>
<accession>A0A0C9NAW4</accession>
<sequence length="176" mass="19278">MTIIDDRDNHGKMTHQDMKPDRITFRDECPADAAVIRRAHASHWRAPPGFDLPAALLAPLLDQQHRLQERHIAATHPGADRRMIITDGVAVGRICLNRDARPWQIVDFALVVDAQGLGIGRAVLNAVKDEAARAGAAILLEVARDNARAQAFYHRAGFGPAGGDSGTHFRLMWSIG</sequence>
<name>A0A0C9NAW4_SPHPI</name>
<proteinExistence type="predicted"/>
<dbReference type="EMBL" id="BBJS01000017">
    <property type="protein sequence ID" value="GAN13402.1"/>
    <property type="molecule type" value="Genomic_DNA"/>
</dbReference>
<dbReference type="Proteomes" id="UP000032025">
    <property type="component" value="Unassembled WGS sequence"/>
</dbReference>
<dbReference type="AlphaFoldDB" id="A0A0C9NAW4"/>
<dbReference type="GO" id="GO:0016747">
    <property type="term" value="F:acyltransferase activity, transferring groups other than amino-acyl groups"/>
    <property type="evidence" value="ECO:0007669"/>
    <property type="project" value="InterPro"/>
</dbReference>
<dbReference type="GeneID" id="78527059"/>
<dbReference type="SUPFAM" id="SSF55729">
    <property type="entry name" value="Acyl-CoA N-acyltransferases (Nat)"/>
    <property type="match status" value="1"/>
</dbReference>
<organism evidence="2 3">
    <name type="scientific">Sphingomonas paucimobilis NBRC 13935</name>
    <dbReference type="NCBI Taxonomy" id="1219050"/>
    <lineage>
        <taxon>Bacteria</taxon>
        <taxon>Pseudomonadati</taxon>
        <taxon>Pseudomonadota</taxon>
        <taxon>Alphaproteobacteria</taxon>
        <taxon>Sphingomonadales</taxon>
        <taxon>Sphingomonadaceae</taxon>
        <taxon>Sphingomonas</taxon>
    </lineage>
</organism>
<protein>
    <submittedName>
        <fullName evidence="2">DNA, contig: SP617</fullName>
    </submittedName>
</protein>
<dbReference type="Pfam" id="PF00583">
    <property type="entry name" value="Acetyltransf_1"/>
    <property type="match status" value="1"/>
</dbReference>